<proteinExistence type="predicted"/>
<evidence type="ECO:0000313" key="3">
    <source>
        <dbReference type="Proteomes" id="UP000245073"/>
    </source>
</evidence>
<accession>A0A2T9JI65</accession>
<dbReference type="EMBL" id="QDKQ01000069">
    <property type="protein sequence ID" value="PVM83393.1"/>
    <property type="molecule type" value="Genomic_DNA"/>
</dbReference>
<dbReference type="RefSeq" id="WP_109102744.1">
    <property type="nucleotide sequence ID" value="NZ_QDKQ01000069.1"/>
</dbReference>
<sequence>MPSSVIKAFVYDDARQVLTLTFVSGRAYAYQGVPADVAQGLRLAFAKGVYFNTAIRDRYAALPVVSDG</sequence>
<dbReference type="InterPro" id="IPR025309">
    <property type="entry name" value="KTSC_dom"/>
</dbReference>
<evidence type="ECO:0000259" key="1">
    <source>
        <dbReference type="Pfam" id="PF13619"/>
    </source>
</evidence>
<comment type="caution">
    <text evidence="2">The sequence shown here is derived from an EMBL/GenBank/DDBJ whole genome shotgun (WGS) entry which is preliminary data.</text>
</comment>
<gene>
    <name evidence="2" type="ORF">DDF67_20860</name>
</gene>
<name>A0A2T9JI65_9CAUL</name>
<dbReference type="OrthoDB" id="8450910at2"/>
<dbReference type="AlphaFoldDB" id="A0A2T9JI65"/>
<organism evidence="2 3">
    <name type="scientific">Caulobacter endophyticus</name>
    <dbReference type="NCBI Taxonomy" id="2172652"/>
    <lineage>
        <taxon>Bacteria</taxon>
        <taxon>Pseudomonadati</taxon>
        <taxon>Pseudomonadota</taxon>
        <taxon>Alphaproteobacteria</taxon>
        <taxon>Caulobacterales</taxon>
        <taxon>Caulobacteraceae</taxon>
        <taxon>Caulobacter</taxon>
    </lineage>
</organism>
<keyword evidence="3" id="KW-1185">Reference proteome</keyword>
<reference evidence="2 3" key="1">
    <citation type="submission" date="2018-04" db="EMBL/GenBank/DDBJ databases">
        <title>The genome sequence of Caulobacter sp. 744.</title>
        <authorList>
            <person name="Gao J."/>
            <person name="Sun J."/>
        </authorList>
    </citation>
    <scope>NUCLEOTIDE SEQUENCE [LARGE SCALE GENOMIC DNA]</scope>
    <source>
        <strain evidence="2 3">774</strain>
    </source>
</reference>
<dbReference type="Pfam" id="PF13619">
    <property type="entry name" value="KTSC"/>
    <property type="match status" value="1"/>
</dbReference>
<evidence type="ECO:0000313" key="2">
    <source>
        <dbReference type="EMBL" id="PVM83393.1"/>
    </source>
</evidence>
<protein>
    <submittedName>
        <fullName evidence="2">KTSC domain-containing protein</fullName>
    </submittedName>
</protein>
<dbReference type="Proteomes" id="UP000245073">
    <property type="component" value="Unassembled WGS sequence"/>
</dbReference>
<feature type="domain" description="KTSC" evidence="1">
    <location>
        <begin position="3"/>
        <end position="59"/>
    </location>
</feature>